<reference evidence="1" key="1">
    <citation type="journal article" date="2014" name="Int. J. Syst. Evol. Microbiol.">
        <title>Complete genome sequence of Corynebacterium casei LMG S-19264T (=DSM 44701T), isolated from a smear-ripened cheese.</title>
        <authorList>
            <consortium name="US DOE Joint Genome Institute (JGI-PGF)"/>
            <person name="Walter F."/>
            <person name="Albersmeier A."/>
            <person name="Kalinowski J."/>
            <person name="Ruckert C."/>
        </authorList>
    </citation>
    <scope>NUCLEOTIDE SEQUENCE</scope>
    <source>
        <strain evidence="1">CGMCC 4.7110</strain>
    </source>
</reference>
<reference evidence="1" key="2">
    <citation type="submission" date="2020-09" db="EMBL/GenBank/DDBJ databases">
        <authorList>
            <person name="Sun Q."/>
            <person name="Zhou Y."/>
        </authorList>
    </citation>
    <scope>NUCLEOTIDE SEQUENCE</scope>
    <source>
        <strain evidence="1">CGMCC 4.7110</strain>
    </source>
</reference>
<organism evidence="1 2">
    <name type="scientific">Streptomyces fuscichromogenes</name>
    <dbReference type="NCBI Taxonomy" id="1324013"/>
    <lineage>
        <taxon>Bacteria</taxon>
        <taxon>Bacillati</taxon>
        <taxon>Actinomycetota</taxon>
        <taxon>Actinomycetes</taxon>
        <taxon>Kitasatosporales</taxon>
        <taxon>Streptomycetaceae</taxon>
        <taxon>Streptomyces</taxon>
    </lineage>
</organism>
<keyword evidence="2" id="KW-1185">Reference proteome</keyword>
<dbReference type="Proteomes" id="UP000653411">
    <property type="component" value="Unassembled WGS sequence"/>
</dbReference>
<gene>
    <name evidence="1" type="ORF">GCM10011578_088810</name>
</gene>
<proteinExistence type="predicted"/>
<evidence type="ECO:0000313" key="1">
    <source>
        <dbReference type="EMBL" id="GGN40994.1"/>
    </source>
</evidence>
<accession>A0A917XN44</accession>
<dbReference type="EMBL" id="BMML01000033">
    <property type="protein sequence ID" value="GGN40994.1"/>
    <property type="molecule type" value="Genomic_DNA"/>
</dbReference>
<comment type="caution">
    <text evidence="1">The sequence shown here is derived from an EMBL/GenBank/DDBJ whole genome shotgun (WGS) entry which is preliminary data.</text>
</comment>
<evidence type="ECO:0000313" key="2">
    <source>
        <dbReference type="Proteomes" id="UP000653411"/>
    </source>
</evidence>
<dbReference type="AlphaFoldDB" id="A0A917XN44"/>
<protein>
    <submittedName>
        <fullName evidence="1">Uncharacterized protein</fullName>
    </submittedName>
</protein>
<sequence>MRVRLGEAGAGDDGAVEEGGVVAGQFVPDAVACRSVFNGQMRRWLFEEAELGGLDDVNGWVR</sequence>
<name>A0A917XN44_9ACTN</name>